<proteinExistence type="predicted"/>
<feature type="compositionally biased region" description="Polar residues" evidence="1">
    <location>
        <begin position="1"/>
        <end position="12"/>
    </location>
</feature>
<protein>
    <recommendedName>
        <fullName evidence="2">PD-(D/E)XK nuclease-like domain-containing protein</fullName>
    </recommendedName>
</protein>
<sequence length="232" mass="25858">MDDGCSTRSSSPGKRRRIEDALQSEQSASCTGSVLLSGRPTLTAPGGTKRTSSPSRHLTELRSAHPFISLAPITMPPHPLSDDAMARLGWLRKQLGKTLQGGYIPGGLKDAIEQDPDFRLSLSMEPMDEEAFDNEDKRTLADPALVDTLRQVKSIFQSATLCTQFGRDENAWCFSVIWPLIELAIKLHGKDKWRPESVQSQNIDPLYLSRISDPYTPSKDRCVFRKTDFCFS</sequence>
<evidence type="ECO:0000313" key="4">
    <source>
        <dbReference type="Proteomes" id="UP000799777"/>
    </source>
</evidence>
<gene>
    <name evidence="3" type="ORF">EK21DRAFT_82214</name>
</gene>
<dbReference type="EMBL" id="ML978426">
    <property type="protein sequence ID" value="KAF2022836.1"/>
    <property type="molecule type" value="Genomic_DNA"/>
</dbReference>
<dbReference type="Pfam" id="PF20516">
    <property type="entry name" value="PDDEXK_12"/>
    <property type="match status" value="1"/>
</dbReference>
<comment type="caution">
    <text evidence="3">The sequence shown here is derived from an EMBL/GenBank/DDBJ whole genome shotgun (WGS) entry which is preliminary data.</text>
</comment>
<evidence type="ECO:0000256" key="1">
    <source>
        <dbReference type="SAM" id="MobiDB-lite"/>
    </source>
</evidence>
<feature type="domain" description="PD-(D/E)XK nuclease-like" evidence="2">
    <location>
        <begin position="127"/>
        <end position="231"/>
    </location>
</feature>
<feature type="non-terminal residue" evidence="3">
    <location>
        <position position="232"/>
    </location>
</feature>
<accession>A0A9P4GX73</accession>
<evidence type="ECO:0000259" key="2">
    <source>
        <dbReference type="Pfam" id="PF20516"/>
    </source>
</evidence>
<evidence type="ECO:0000313" key="3">
    <source>
        <dbReference type="EMBL" id="KAF2022836.1"/>
    </source>
</evidence>
<dbReference type="AlphaFoldDB" id="A0A9P4GX73"/>
<reference evidence="3" key="1">
    <citation type="journal article" date="2020" name="Stud. Mycol.">
        <title>101 Dothideomycetes genomes: a test case for predicting lifestyles and emergence of pathogens.</title>
        <authorList>
            <person name="Haridas S."/>
            <person name="Albert R."/>
            <person name="Binder M."/>
            <person name="Bloem J."/>
            <person name="Labutti K."/>
            <person name="Salamov A."/>
            <person name="Andreopoulos B."/>
            <person name="Baker S."/>
            <person name="Barry K."/>
            <person name="Bills G."/>
            <person name="Bluhm B."/>
            <person name="Cannon C."/>
            <person name="Castanera R."/>
            <person name="Culley D."/>
            <person name="Daum C."/>
            <person name="Ezra D."/>
            <person name="Gonzalez J."/>
            <person name="Henrissat B."/>
            <person name="Kuo A."/>
            <person name="Liang C."/>
            <person name="Lipzen A."/>
            <person name="Lutzoni F."/>
            <person name="Magnuson J."/>
            <person name="Mondo S."/>
            <person name="Nolan M."/>
            <person name="Ohm R."/>
            <person name="Pangilinan J."/>
            <person name="Park H.-J."/>
            <person name="Ramirez L."/>
            <person name="Alfaro M."/>
            <person name="Sun H."/>
            <person name="Tritt A."/>
            <person name="Yoshinaga Y."/>
            <person name="Zwiers L.-H."/>
            <person name="Turgeon B."/>
            <person name="Goodwin S."/>
            <person name="Spatafora J."/>
            <person name="Crous P."/>
            <person name="Grigoriev I."/>
        </authorList>
    </citation>
    <scope>NUCLEOTIDE SEQUENCE</scope>
    <source>
        <strain evidence="3">CBS 110217</strain>
    </source>
</reference>
<dbReference type="InterPro" id="IPR046797">
    <property type="entry name" value="PDDEXK_12"/>
</dbReference>
<feature type="compositionally biased region" description="Polar residues" evidence="1">
    <location>
        <begin position="23"/>
        <end position="34"/>
    </location>
</feature>
<name>A0A9P4GX73_9PLEO</name>
<keyword evidence="4" id="KW-1185">Reference proteome</keyword>
<organism evidence="3 4">
    <name type="scientific">Setomelanomma holmii</name>
    <dbReference type="NCBI Taxonomy" id="210430"/>
    <lineage>
        <taxon>Eukaryota</taxon>
        <taxon>Fungi</taxon>
        <taxon>Dikarya</taxon>
        <taxon>Ascomycota</taxon>
        <taxon>Pezizomycotina</taxon>
        <taxon>Dothideomycetes</taxon>
        <taxon>Pleosporomycetidae</taxon>
        <taxon>Pleosporales</taxon>
        <taxon>Pleosporineae</taxon>
        <taxon>Phaeosphaeriaceae</taxon>
        <taxon>Setomelanomma</taxon>
    </lineage>
</organism>
<dbReference type="Proteomes" id="UP000799777">
    <property type="component" value="Unassembled WGS sequence"/>
</dbReference>
<feature type="region of interest" description="Disordered" evidence="1">
    <location>
        <begin position="1"/>
        <end position="58"/>
    </location>
</feature>
<dbReference type="OrthoDB" id="4161186at2759"/>